<evidence type="ECO:0000313" key="2">
    <source>
        <dbReference type="EMBL" id="VAX25217.1"/>
    </source>
</evidence>
<proteinExistence type="predicted"/>
<dbReference type="Pfam" id="PF01590">
    <property type="entry name" value="GAF"/>
    <property type="match status" value="1"/>
</dbReference>
<sequence length="201" mass="23095">MDIQEKESRIAFLENLRQITYMIHSAENMDDIFLYLQDPILSLLDAERITIYAFDDINNELFSKYIAGDFPMEIRVPVNKSSIAGYSAYMKCSVSISDAYNGVELLAINHDLRFDKSWDKLTGFITRQALAHPIMHNDHLFGVIQIINKKNGASFTVYDQEAVKEIAEVLGLAMFNQKKSHRGFVEGLRRQVSKIKRLLKN</sequence>
<dbReference type="SMART" id="SM00065">
    <property type="entry name" value="GAF"/>
    <property type="match status" value="1"/>
</dbReference>
<accession>A0A3B1D956</accession>
<dbReference type="AlphaFoldDB" id="A0A3B1D956"/>
<organism evidence="2">
    <name type="scientific">hydrothermal vent metagenome</name>
    <dbReference type="NCBI Taxonomy" id="652676"/>
    <lineage>
        <taxon>unclassified sequences</taxon>
        <taxon>metagenomes</taxon>
        <taxon>ecological metagenomes</taxon>
    </lineage>
</organism>
<name>A0A3B1D956_9ZZZZ</name>
<dbReference type="EMBL" id="UOGA01000292">
    <property type="protein sequence ID" value="VAX25217.1"/>
    <property type="molecule type" value="Genomic_DNA"/>
</dbReference>
<dbReference type="InterPro" id="IPR029016">
    <property type="entry name" value="GAF-like_dom_sf"/>
</dbReference>
<feature type="domain" description="GAF" evidence="1">
    <location>
        <begin position="28"/>
        <end position="184"/>
    </location>
</feature>
<dbReference type="InterPro" id="IPR003018">
    <property type="entry name" value="GAF"/>
</dbReference>
<dbReference type="Gene3D" id="3.30.450.40">
    <property type="match status" value="1"/>
</dbReference>
<gene>
    <name evidence="2" type="ORF">MNBD_NITROSPINAE04-631</name>
</gene>
<protein>
    <recommendedName>
        <fullName evidence="1">GAF domain-containing protein</fullName>
    </recommendedName>
</protein>
<reference evidence="2" key="1">
    <citation type="submission" date="2018-06" db="EMBL/GenBank/DDBJ databases">
        <authorList>
            <person name="Zhirakovskaya E."/>
        </authorList>
    </citation>
    <scope>NUCLEOTIDE SEQUENCE</scope>
</reference>
<dbReference type="SUPFAM" id="SSF55781">
    <property type="entry name" value="GAF domain-like"/>
    <property type="match status" value="1"/>
</dbReference>
<evidence type="ECO:0000259" key="1">
    <source>
        <dbReference type="SMART" id="SM00065"/>
    </source>
</evidence>